<dbReference type="RefSeq" id="WP_207679613.1">
    <property type="nucleotide sequence ID" value="NZ_CP061800.1"/>
</dbReference>
<evidence type="ECO:0000313" key="5">
    <source>
        <dbReference type="EMBL" id="QTA92102.1"/>
    </source>
</evidence>
<proteinExistence type="inferred from homology"/>
<sequence>MMKQGIILLVILLLLLRSNVMAEKIVFAIVEDFPPYQYVEKGQATGIDVDVLREACKQLGLDSEFRVLPWKRILKNAKEGRVTAIPSLLYKEERTTFLYFGTEPTHINTDSIMARKGSSIKVSKLDDLKNKVVGVIRGYSYGPAFDSYQGLKKEICDDHSVLIRILNKGRIDMAVASEMPFRFNCKKLGLQDRFETVYVISQHPTYTGFSKKALGKRGEAMAEKFSKMLRQLKANGFFQKTETKYLR</sequence>
<accession>A0A975BV70</accession>
<dbReference type="InterPro" id="IPR018313">
    <property type="entry name" value="SBP_3_CS"/>
</dbReference>
<evidence type="ECO:0000313" key="6">
    <source>
        <dbReference type="Proteomes" id="UP000663722"/>
    </source>
</evidence>
<dbReference type="Proteomes" id="UP000663722">
    <property type="component" value="Chromosome"/>
</dbReference>
<reference evidence="5" key="1">
    <citation type="journal article" date="2021" name="Microb. Physiol.">
        <title>Proteogenomic Insights into the Physiology of Marine, Sulfate-Reducing, Filamentous Desulfonema limicola and Desulfonema magnum.</title>
        <authorList>
            <person name="Schnaars V."/>
            <person name="Wohlbrand L."/>
            <person name="Scheve S."/>
            <person name="Hinrichs C."/>
            <person name="Reinhardt R."/>
            <person name="Rabus R."/>
        </authorList>
    </citation>
    <scope>NUCLEOTIDE SEQUENCE</scope>
    <source>
        <strain evidence="5">4be13</strain>
    </source>
</reference>
<gene>
    <name evidence="5" type="ORF">dnm_081770</name>
</gene>
<feature type="domain" description="Solute-binding protein family 3/N-terminal" evidence="4">
    <location>
        <begin position="24"/>
        <end position="247"/>
    </location>
</feature>
<comment type="similarity">
    <text evidence="1 3">Belongs to the bacterial solute-binding protein 3 family.</text>
</comment>
<protein>
    <submittedName>
        <fullName evidence="5">Extracellular solute-binding protein, family 3</fullName>
    </submittedName>
</protein>
<dbReference type="InterPro" id="IPR001638">
    <property type="entry name" value="Solute-binding_3/MltF_N"/>
</dbReference>
<dbReference type="KEGG" id="dmm:dnm_081770"/>
<dbReference type="PANTHER" id="PTHR38834">
    <property type="entry name" value="PERIPLASMIC SUBSTRATE BINDING PROTEIN FAMILY 3"/>
    <property type="match status" value="1"/>
</dbReference>
<dbReference type="PROSITE" id="PS01039">
    <property type="entry name" value="SBP_BACTERIAL_3"/>
    <property type="match status" value="1"/>
</dbReference>
<evidence type="ECO:0000256" key="2">
    <source>
        <dbReference type="ARBA" id="ARBA00022729"/>
    </source>
</evidence>
<dbReference type="SMART" id="SM00062">
    <property type="entry name" value="PBPb"/>
    <property type="match status" value="1"/>
</dbReference>
<keyword evidence="2" id="KW-0732">Signal</keyword>
<dbReference type="Gene3D" id="3.40.190.10">
    <property type="entry name" value="Periplasmic binding protein-like II"/>
    <property type="match status" value="2"/>
</dbReference>
<dbReference type="AlphaFoldDB" id="A0A975BV70"/>
<dbReference type="SUPFAM" id="SSF53850">
    <property type="entry name" value="Periplasmic binding protein-like II"/>
    <property type="match status" value="1"/>
</dbReference>
<organism evidence="5 6">
    <name type="scientific">Desulfonema magnum</name>
    <dbReference type="NCBI Taxonomy" id="45655"/>
    <lineage>
        <taxon>Bacteria</taxon>
        <taxon>Pseudomonadati</taxon>
        <taxon>Thermodesulfobacteriota</taxon>
        <taxon>Desulfobacteria</taxon>
        <taxon>Desulfobacterales</taxon>
        <taxon>Desulfococcaceae</taxon>
        <taxon>Desulfonema</taxon>
    </lineage>
</organism>
<keyword evidence="6" id="KW-1185">Reference proteome</keyword>
<name>A0A975BV70_9BACT</name>
<evidence type="ECO:0000256" key="3">
    <source>
        <dbReference type="RuleBase" id="RU003744"/>
    </source>
</evidence>
<dbReference type="Pfam" id="PF00497">
    <property type="entry name" value="SBP_bac_3"/>
    <property type="match status" value="1"/>
</dbReference>
<evidence type="ECO:0000259" key="4">
    <source>
        <dbReference type="SMART" id="SM00062"/>
    </source>
</evidence>
<dbReference type="PANTHER" id="PTHR38834:SF3">
    <property type="entry name" value="SOLUTE-BINDING PROTEIN FAMILY 3_N-TERMINAL DOMAIN-CONTAINING PROTEIN"/>
    <property type="match status" value="1"/>
</dbReference>
<dbReference type="EMBL" id="CP061800">
    <property type="protein sequence ID" value="QTA92102.1"/>
    <property type="molecule type" value="Genomic_DNA"/>
</dbReference>
<evidence type="ECO:0000256" key="1">
    <source>
        <dbReference type="ARBA" id="ARBA00010333"/>
    </source>
</evidence>